<dbReference type="SMART" id="SM00164">
    <property type="entry name" value="TBC"/>
    <property type="match status" value="1"/>
</dbReference>
<evidence type="ECO:0000313" key="4">
    <source>
        <dbReference type="EMBL" id="WFD01651.1"/>
    </source>
</evidence>
<dbReference type="InterPro" id="IPR035969">
    <property type="entry name" value="Rab-GAP_TBC_sf"/>
</dbReference>
<feature type="region of interest" description="Disordered" evidence="2">
    <location>
        <begin position="315"/>
        <end position="353"/>
    </location>
</feature>
<proteinExistence type="predicted"/>
<dbReference type="GO" id="GO:0005096">
    <property type="term" value="F:GTPase activator activity"/>
    <property type="evidence" value="ECO:0007669"/>
    <property type="project" value="UniProtKB-KW"/>
</dbReference>
<dbReference type="Gene3D" id="1.10.8.270">
    <property type="entry name" value="putative rabgap domain of human tbc1 domain family member 14 like domains"/>
    <property type="match status" value="1"/>
</dbReference>
<dbReference type="PANTHER" id="PTHR22957">
    <property type="entry name" value="TBC1 DOMAIN FAMILY MEMBER GTPASE-ACTIVATING PROTEIN"/>
    <property type="match status" value="1"/>
</dbReference>
<dbReference type="PROSITE" id="PS50086">
    <property type="entry name" value="TBC_RABGAP"/>
    <property type="match status" value="1"/>
</dbReference>
<evidence type="ECO:0000256" key="2">
    <source>
        <dbReference type="SAM" id="MobiDB-lite"/>
    </source>
</evidence>
<protein>
    <recommendedName>
        <fullName evidence="3">Rab-GAP TBC domain-containing protein</fullName>
    </recommendedName>
</protein>
<dbReference type="EMBL" id="CP119934">
    <property type="protein sequence ID" value="WFD01651.1"/>
    <property type="molecule type" value="Genomic_DNA"/>
</dbReference>
<dbReference type="Pfam" id="PF00566">
    <property type="entry name" value="RabGAP-TBC"/>
    <property type="match status" value="1"/>
</dbReference>
<dbReference type="PANTHER" id="PTHR22957:SF337">
    <property type="entry name" value="TBC1 DOMAIN FAMILY MEMBER 5"/>
    <property type="match status" value="1"/>
</dbReference>
<dbReference type="Gene3D" id="1.10.472.80">
    <property type="entry name" value="Ypt/Rab-GAP domain of gyp1p, domain 3"/>
    <property type="match status" value="1"/>
</dbReference>
<organism evidence="4 5">
    <name type="scientific">Malassezia obtusa</name>
    <dbReference type="NCBI Taxonomy" id="76774"/>
    <lineage>
        <taxon>Eukaryota</taxon>
        <taxon>Fungi</taxon>
        <taxon>Dikarya</taxon>
        <taxon>Basidiomycota</taxon>
        <taxon>Ustilaginomycotina</taxon>
        <taxon>Malasseziomycetes</taxon>
        <taxon>Malasseziales</taxon>
        <taxon>Malasseziaceae</taxon>
        <taxon>Malassezia</taxon>
    </lineage>
</organism>
<sequence>MAYAKNLMQNVWQEQYVALQNMEQIELDVQRLEDDEEPARPALVQLLYIWSCVNPDLGYRQGMHEIASFVWQIRQQDGQEALRALAVAGTYPPKEEESWLRQRFPQTLSNESLALLFAEDDIEADTFYLTSSILHRLRPYFSAERSGSPALLKAILHRVDPQLAQHLLALQMEWQPILMRWQRLLYLHEFTRADALLLWDTWFYADPKLELMQYVSAAMVLRLRDQLMESDFPGAMTMLMHFADTHVSSKHLVDDGEALRTRPRPETGAAIAAATRTAPTPDPGLVAKAREHLYEITGQGAQRLAQEIAHLAPFHKRASNTPVWSPKTEDRLRSDPRDKDTQRRRAMLSLDNA</sequence>
<dbReference type="AlphaFoldDB" id="A0AAF0DWV5"/>
<feature type="domain" description="Rab-GAP TBC" evidence="3">
    <location>
        <begin position="2"/>
        <end position="206"/>
    </location>
</feature>
<feature type="region of interest" description="Disordered" evidence="2">
    <location>
        <begin position="260"/>
        <end position="284"/>
    </location>
</feature>
<evidence type="ECO:0000256" key="1">
    <source>
        <dbReference type="ARBA" id="ARBA00022468"/>
    </source>
</evidence>
<name>A0AAF0DWV5_9BASI</name>
<dbReference type="Proteomes" id="UP001214603">
    <property type="component" value="Chromosome 1"/>
</dbReference>
<evidence type="ECO:0000313" key="5">
    <source>
        <dbReference type="Proteomes" id="UP001214603"/>
    </source>
</evidence>
<keyword evidence="1" id="KW-0343">GTPase activation</keyword>
<accession>A0AAF0DWV5</accession>
<gene>
    <name evidence="4" type="ORF">MOBT1_000327</name>
</gene>
<reference evidence="4" key="1">
    <citation type="submission" date="2023-03" db="EMBL/GenBank/DDBJ databases">
        <title>Mating type loci evolution in Malassezia.</title>
        <authorList>
            <person name="Coelho M.A."/>
        </authorList>
    </citation>
    <scope>NUCLEOTIDE SEQUENCE</scope>
    <source>
        <strain evidence="4">CBS 7876</strain>
    </source>
</reference>
<feature type="compositionally biased region" description="Basic and acidic residues" evidence="2">
    <location>
        <begin position="327"/>
        <end position="343"/>
    </location>
</feature>
<dbReference type="InterPro" id="IPR000195">
    <property type="entry name" value="Rab-GAP-TBC_dom"/>
</dbReference>
<evidence type="ECO:0000259" key="3">
    <source>
        <dbReference type="PROSITE" id="PS50086"/>
    </source>
</evidence>
<dbReference type="SUPFAM" id="SSF47923">
    <property type="entry name" value="Ypt/Rab-GAP domain of gyp1p"/>
    <property type="match status" value="2"/>
</dbReference>
<keyword evidence="5" id="KW-1185">Reference proteome</keyword>
<feature type="compositionally biased region" description="Low complexity" evidence="2">
    <location>
        <begin position="266"/>
        <end position="279"/>
    </location>
</feature>